<sequence>MINTSRGRAQPGLVGLVLLFALGTGLAQAESGLPTAELQLGEQALTIEIAATDRSRRIGLMHRDHLPADHGMLFIWPRPAHYGMWMQNTRIPLDVAFIDADFTITNIASMTPHSTRIHEAKRPVRYALEVNAGWFKEHGIAPGASVPDLERLVGETD</sequence>
<dbReference type="EMBL" id="CP011367">
    <property type="protein sequence ID" value="AKJ96100.1"/>
    <property type="molecule type" value="Genomic_DNA"/>
</dbReference>
<dbReference type="OrthoDB" id="5526466at2"/>
<dbReference type="InterPro" id="IPR003795">
    <property type="entry name" value="DUF192"/>
</dbReference>
<evidence type="ECO:0008006" key="3">
    <source>
        <dbReference type="Google" id="ProtNLM"/>
    </source>
</evidence>
<dbReference type="AlphaFoldDB" id="A0A0G3G4C9"/>
<dbReference type="Gene3D" id="2.60.120.1140">
    <property type="entry name" value="Protein of unknown function DUF192"/>
    <property type="match status" value="1"/>
</dbReference>
<evidence type="ECO:0000313" key="2">
    <source>
        <dbReference type="Proteomes" id="UP000064201"/>
    </source>
</evidence>
<dbReference type="KEGG" id="tvr:TVD_12375"/>
<dbReference type="Pfam" id="PF02643">
    <property type="entry name" value="DUF192"/>
    <property type="match status" value="1"/>
</dbReference>
<name>A0A0G3G4C9_9GAMM</name>
<organism evidence="1 2">
    <name type="scientific">Thioalkalivibrio versutus</name>
    <dbReference type="NCBI Taxonomy" id="106634"/>
    <lineage>
        <taxon>Bacteria</taxon>
        <taxon>Pseudomonadati</taxon>
        <taxon>Pseudomonadota</taxon>
        <taxon>Gammaproteobacteria</taxon>
        <taxon>Chromatiales</taxon>
        <taxon>Ectothiorhodospiraceae</taxon>
        <taxon>Thioalkalivibrio</taxon>
    </lineage>
</organism>
<keyword evidence="2" id="KW-1185">Reference proteome</keyword>
<accession>A0A0G3G4C9</accession>
<dbReference type="PATRIC" id="fig|106634.4.peg.2523"/>
<evidence type="ECO:0000313" key="1">
    <source>
        <dbReference type="EMBL" id="AKJ96100.1"/>
    </source>
</evidence>
<proteinExistence type="predicted"/>
<reference evidence="1 2" key="1">
    <citation type="submission" date="2015-04" db="EMBL/GenBank/DDBJ databases">
        <title>Complete Sequence for the Genome of the Thioalkalivibrio versutus D301.</title>
        <authorList>
            <person name="Mu T."/>
            <person name="Zhou J."/>
            <person name="Xu X."/>
        </authorList>
    </citation>
    <scope>NUCLEOTIDE SEQUENCE [LARGE SCALE GENOMIC DNA]</scope>
    <source>
        <strain evidence="1 2">D301</strain>
    </source>
</reference>
<dbReference type="Proteomes" id="UP000064201">
    <property type="component" value="Chromosome"/>
</dbReference>
<gene>
    <name evidence="1" type="ORF">TVD_12375</name>
</gene>
<dbReference type="PANTHER" id="PTHR37953:SF1">
    <property type="entry name" value="UPF0127 PROTEIN MJ1496"/>
    <property type="match status" value="1"/>
</dbReference>
<dbReference type="PANTHER" id="PTHR37953">
    <property type="entry name" value="UPF0127 PROTEIN MJ1496"/>
    <property type="match status" value="1"/>
</dbReference>
<dbReference type="InterPro" id="IPR038695">
    <property type="entry name" value="Saro_0823-like_sf"/>
</dbReference>
<dbReference type="RefSeq" id="WP_047251718.1">
    <property type="nucleotide sequence ID" value="NZ_CP011367.1"/>
</dbReference>
<dbReference type="STRING" id="106634.TVD_12375"/>
<protein>
    <recommendedName>
        <fullName evidence="3">DUF192 domain-containing protein</fullName>
    </recommendedName>
</protein>